<gene>
    <name evidence="4" type="ORF">JYP50_05390</name>
</gene>
<evidence type="ECO:0000256" key="1">
    <source>
        <dbReference type="ARBA" id="ARBA00008324"/>
    </source>
</evidence>
<dbReference type="PANTHER" id="PTHR21660">
    <property type="entry name" value="THIOESTERASE SUPERFAMILY MEMBER-RELATED"/>
    <property type="match status" value="1"/>
</dbReference>
<dbReference type="InterPro" id="IPR006683">
    <property type="entry name" value="Thioestr_dom"/>
</dbReference>
<comment type="similarity">
    <text evidence="1">Belongs to the thioesterase PaaI family.</text>
</comment>
<dbReference type="InterPro" id="IPR003736">
    <property type="entry name" value="PAAI_dom"/>
</dbReference>
<reference evidence="4" key="1">
    <citation type="submission" date="2021-02" db="EMBL/GenBank/DDBJ databases">
        <title>PHA producing bacteria isolated from coastal sediment in Guangdong, Shenzhen.</title>
        <authorList>
            <person name="Zheng W."/>
            <person name="Yu S."/>
            <person name="Huang Y."/>
        </authorList>
    </citation>
    <scope>NUCLEOTIDE SEQUENCE</scope>
    <source>
        <strain evidence="4">TN14-10</strain>
    </source>
</reference>
<evidence type="ECO:0000259" key="3">
    <source>
        <dbReference type="Pfam" id="PF03061"/>
    </source>
</evidence>
<dbReference type="GO" id="GO:0047617">
    <property type="term" value="F:fatty acyl-CoA hydrolase activity"/>
    <property type="evidence" value="ECO:0007669"/>
    <property type="project" value="InterPro"/>
</dbReference>
<keyword evidence="2" id="KW-0378">Hydrolase</keyword>
<dbReference type="PANTHER" id="PTHR21660:SF1">
    <property type="entry name" value="ACYL-COENZYME A THIOESTERASE 13"/>
    <property type="match status" value="1"/>
</dbReference>
<dbReference type="Gene3D" id="3.10.129.10">
    <property type="entry name" value="Hotdog Thioesterase"/>
    <property type="match status" value="1"/>
</dbReference>
<evidence type="ECO:0000256" key="2">
    <source>
        <dbReference type="ARBA" id="ARBA00022801"/>
    </source>
</evidence>
<evidence type="ECO:0000313" key="5">
    <source>
        <dbReference type="Proteomes" id="UP000664303"/>
    </source>
</evidence>
<accession>A0A939DD25</accession>
<dbReference type="RefSeq" id="WP_206559460.1">
    <property type="nucleotide sequence ID" value="NZ_JAFKCZ010000004.1"/>
</dbReference>
<dbReference type="SUPFAM" id="SSF54637">
    <property type="entry name" value="Thioesterase/thiol ester dehydrase-isomerase"/>
    <property type="match status" value="1"/>
</dbReference>
<protein>
    <submittedName>
        <fullName evidence="4">PaaI family thioesterase</fullName>
    </submittedName>
</protein>
<dbReference type="CDD" id="cd03443">
    <property type="entry name" value="PaaI_thioesterase"/>
    <property type="match status" value="1"/>
</dbReference>
<comment type="caution">
    <text evidence="4">The sequence shown here is derived from an EMBL/GenBank/DDBJ whole genome shotgun (WGS) entry which is preliminary data.</text>
</comment>
<dbReference type="Pfam" id="PF03061">
    <property type="entry name" value="4HBT"/>
    <property type="match status" value="1"/>
</dbReference>
<sequence>MTKAEKLAHINTLLPPCLQVLNTKVLDFDNEALTCELAFDVSEQFCHSVNVVQGGNVTVMLDAAMSHAAFVTADDIAGLPSLEIKVSFLEPTLAGPVKARGRVVKMGRSTAFLEGTLINGEGKVSARSTATAKVVRRERGVYAA</sequence>
<dbReference type="InterPro" id="IPR029069">
    <property type="entry name" value="HotDog_dom_sf"/>
</dbReference>
<evidence type="ECO:0000313" key="4">
    <source>
        <dbReference type="EMBL" id="MBN7796010.1"/>
    </source>
</evidence>
<organism evidence="4 5">
    <name type="scientific">Parahaliea mediterranea</name>
    <dbReference type="NCBI Taxonomy" id="651086"/>
    <lineage>
        <taxon>Bacteria</taxon>
        <taxon>Pseudomonadati</taxon>
        <taxon>Pseudomonadota</taxon>
        <taxon>Gammaproteobacteria</taxon>
        <taxon>Cellvibrionales</taxon>
        <taxon>Halieaceae</taxon>
        <taxon>Parahaliea</taxon>
    </lineage>
</organism>
<proteinExistence type="inferred from homology"/>
<keyword evidence="5" id="KW-1185">Reference proteome</keyword>
<dbReference type="EMBL" id="JAFKCZ010000004">
    <property type="protein sequence ID" value="MBN7796010.1"/>
    <property type="molecule type" value="Genomic_DNA"/>
</dbReference>
<name>A0A939DD25_9GAMM</name>
<dbReference type="NCBIfam" id="TIGR00369">
    <property type="entry name" value="unchar_dom_1"/>
    <property type="match status" value="1"/>
</dbReference>
<dbReference type="Proteomes" id="UP000664303">
    <property type="component" value="Unassembled WGS sequence"/>
</dbReference>
<feature type="domain" description="Thioesterase" evidence="3">
    <location>
        <begin position="51"/>
        <end position="125"/>
    </location>
</feature>
<dbReference type="InterPro" id="IPR039298">
    <property type="entry name" value="ACOT13"/>
</dbReference>
<dbReference type="AlphaFoldDB" id="A0A939DD25"/>